<dbReference type="PATRIC" id="fig|1434107.4.peg.1705"/>
<feature type="transmembrane region" description="Helical" evidence="5">
    <location>
        <begin position="68"/>
        <end position="89"/>
    </location>
</feature>
<comment type="subcellular location">
    <subcellularLocation>
        <location evidence="1">Membrane</location>
        <topology evidence="1">Multi-pass membrane protein</topology>
    </subcellularLocation>
</comment>
<dbReference type="EMBL" id="CP009517">
    <property type="protein sequence ID" value="AKB81878.1"/>
    <property type="molecule type" value="Genomic_DNA"/>
</dbReference>
<keyword evidence="4 5" id="KW-0472">Membrane</keyword>
<dbReference type="PANTHER" id="PTHR47704:SF1">
    <property type="entry name" value="POTASSIUM TRANSPORTER KIMA"/>
    <property type="match status" value="1"/>
</dbReference>
<sequence>MQDNGTTNKKLKSLKTLIIGEPRNPFDTDIFRKVSLIALFAWVGLGSDAMSSASYGPEEAYLALGDNIYLAIFVALSIILTIFVISTSYSQIIELFPTGGGGYLVASKLLSPSLGMLSGCALLIDYVLTIAISISSGVDAMLSFLPASWQVFKLGFAFFVIMTIIILNLRGIKESVLFLIPIFALFIIAHVILILYALYFHAANVPAVMSNTATNVHNSIRCRYISTAFYNSSFIQHGRRNIYRN</sequence>
<dbReference type="Pfam" id="PF13520">
    <property type="entry name" value="AA_permease_2"/>
    <property type="match status" value="1"/>
</dbReference>
<gene>
    <name evidence="6" type="ORF">MSBR3_1300</name>
</gene>
<dbReference type="GO" id="GO:0022857">
    <property type="term" value="F:transmembrane transporter activity"/>
    <property type="evidence" value="ECO:0007669"/>
    <property type="project" value="InterPro"/>
</dbReference>
<protein>
    <submittedName>
        <fullName evidence="6">Amino acid permease</fullName>
    </submittedName>
</protein>
<dbReference type="HOGENOM" id="CLU_1131596_0_0_2"/>
<dbReference type="GO" id="GO:0016020">
    <property type="term" value="C:membrane"/>
    <property type="evidence" value="ECO:0007669"/>
    <property type="project" value="UniProtKB-SubCell"/>
</dbReference>
<evidence type="ECO:0000256" key="3">
    <source>
        <dbReference type="ARBA" id="ARBA00022989"/>
    </source>
</evidence>
<reference evidence="6" key="1">
    <citation type="submission" date="2014-07" db="EMBL/GenBank/DDBJ databases">
        <title>Methanogenic archaea and the global carbon cycle.</title>
        <authorList>
            <person name="Henriksen J.R."/>
            <person name="Luke J."/>
            <person name="Reinhart S."/>
            <person name="Benedict M.N."/>
            <person name="Youngblut N.D."/>
            <person name="Metcalf M.E."/>
            <person name="Whitaker R.J."/>
            <person name="Metcalf W.W."/>
        </authorList>
    </citation>
    <scope>NUCLEOTIDE SEQUENCE [LARGE SCALE GENOMIC DNA]</scope>
    <source>
        <strain evidence="6">3</strain>
    </source>
</reference>
<feature type="transmembrane region" description="Helical" evidence="5">
    <location>
        <begin position="36"/>
        <end position="56"/>
    </location>
</feature>
<evidence type="ECO:0000313" key="6">
    <source>
        <dbReference type="EMBL" id="AKB81878.1"/>
    </source>
</evidence>
<keyword evidence="7" id="KW-1185">Reference proteome</keyword>
<dbReference type="PANTHER" id="PTHR47704">
    <property type="entry name" value="POTASSIUM TRANSPORTER KIMA"/>
    <property type="match status" value="1"/>
</dbReference>
<keyword evidence="3 5" id="KW-1133">Transmembrane helix</keyword>
<feature type="transmembrane region" description="Helical" evidence="5">
    <location>
        <begin position="109"/>
        <end position="135"/>
    </location>
</feature>
<evidence type="ECO:0000256" key="4">
    <source>
        <dbReference type="ARBA" id="ARBA00023136"/>
    </source>
</evidence>
<dbReference type="AlphaFoldDB" id="A0A0E3SM25"/>
<dbReference type="Proteomes" id="UP000033066">
    <property type="component" value="Chromosome"/>
</dbReference>
<feature type="transmembrane region" description="Helical" evidence="5">
    <location>
        <begin position="176"/>
        <end position="199"/>
    </location>
</feature>
<dbReference type="InterPro" id="IPR002293">
    <property type="entry name" value="AA/rel_permease1"/>
</dbReference>
<dbReference type="RefSeq" id="WP_230627930.1">
    <property type="nucleotide sequence ID" value="NZ_CP009517.1"/>
</dbReference>
<accession>A0A0E3SM25</accession>
<evidence type="ECO:0000313" key="7">
    <source>
        <dbReference type="Proteomes" id="UP000033066"/>
    </source>
</evidence>
<evidence type="ECO:0000256" key="5">
    <source>
        <dbReference type="SAM" id="Phobius"/>
    </source>
</evidence>
<dbReference type="Gene3D" id="1.20.1740.10">
    <property type="entry name" value="Amino acid/polyamine transporter I"/>
    <property type="match status" value="1"/>
</dbReference>
<evidence type="ECO:0000256" key="1">
    <source>
        <dbReference type="ARBA" id="ARBA00004141"/>
    </source>
</evidence>
<feature type="transmembrane region" description="Helical" evidence="5">
    <location>
        <begin position="147"/>
        <end position="169"/>
    </location>
</feature>
<organism evidence="6 7">
    <name type="scientific">Methanosarcina barkeri 3</name>
    <dbReference type="NCBI Taxonomy" id="1434107"/>
    <lineage>
        <taxon>Archaea</taxon>
        <taxon>Methanobacteriati</taxon>
        <taxon>Methanobacteriota</taxon>
        <taxon>Stenosarchaea group</taxon>
        <taxon>Methanomicrobia</taxon>
        <taxon>Methanosarcinales</taxon>
        <taxon>Methanosarcinaceae</taxon>
        <taxon>Methanosarcina</taxon>
    </lineage>
</organism>
<dbReference type="GeneID" id="68903423"/>
<dbReference type="STRING" id="1434107.MSBR3_1300"/>
<keyword evidence="2 5" id="KW-0812">Transmembrane</keyword>
<evidence type="ECO:0000256" key="2">
    <source>
        <dbReference type="ARBA" id="ARBA00022692"/>
    </source>
</evidence>
<proteinExistence type="predicted"/>
<name>A0A0E3SM25_METBA</name>
<dbReference type="KEGG" id="mbak:MSBR3_1300"/>
<dbReference type="InterPro" id="IPR053153">
    <property type="entry name" value="APC_K+_Transporter"/>
</dbReference>